<accession>A0A918Z2H6</accession>
<protein>
    <recommendedName>
        <fullName evidence="3">DUF1643 domain-containing protein</fullName>
    </recommendedName>
</protein>
<dbReference type="AlphaFoldDB" id="A0A918Z2H6"/>
<dbReference type="InterPro" id="IPR012441">
    <property type="entry name" value="DUF1643"/>
</dbReference>
<reference evidence="1" key="2">
    <citation type="submission" date="2020-09" db="EMBL/GenBank/DDBJ databases">
        <authorList>
            <person name="Sun Q."/>
            <person name="Zhou Y."/>
        </authorList>
    </citation>
    <scope>NUCLEOTIDE SEQUENCE</scope>
    <source>
        <strain evidence="1">CGMCC 4.7403</strain>
    </source>
</reference>
<name>A0A918Z2H6_9ACTN</name>
<proteinExistence type="predicted"/>
<gene>
    <name evidence="1" type="ORF">GCM10017771_51740</name>
</gene>
<evidence type="ECO:0000313" key="1">
    <source>
        <dbReference type="EMBL" id="GHE34258.1"/>
    </source>
</evidence>
<reference evidence="1" key="1">
    <citation type="journal article" date="2014" name="Int. J. Syst. Evol. Microbiol.">
        <title>Complete genome sequence of Corynebacterium casei LMG S-19264T (=DSM 44701T), isolated from a smear-ripened cheese.</title>
        <authorList>
            <consortium name="US DOE Joint Genome Institute (JGI-PGF)"/>
            <person name="Walter F."/>
            <person name="Albersmeier A."/>
            <person name="Kalinowski J."/>
            <person name="Ruckert C."/>
        </authorList>
    </citation>
    <scope>NUCLEOTIDE SEQUENCE</scope>
    <source>
        <strain evidence="1">CGMCC 4.7403</strain>
    </source>
</reference>
<organism evidence="1 2">
    <name type="scientific">Streptomyces capitiformicae</name>
    <dbReference type="NCBI Taxonomy" id="2014920"/>
    <lineage>
        <taxon>Bacteria</taxon>
        <taxon>Bacillati</taxon>
        <taxon>Actinomycetota</taxon>
        <taxon>Actinomycetes</taxon>
        <taxon>Kitasatosporales</taxon>
        <taxon>Streptomycetaceae</taxon>
        <taxon>Streptomyces</taxon>
    </lineage>
</organism>
<keyword evidence="2" id="KW-1185">Reference proteome</keyword>
<evidence type="ECO:0008006" key="3">
    <source>
        <dbReference type="Google" id="ProtNLM"/>
    </source>
</evidence>
<dbReference type="RefSeq" id="WP_189784844.1">
    <property type="nucleotide sequence ID" value="NZ_BNAT01000019.1"/>
</dbReference>
<evidence type="ECO:0000313" key="2">
    <source>
        <dbReference type="Proteomes" id="UP000603227"/>
    </source>
</evidence>
<sequence>MAQALPAQHPEIRRSSVLSDCERYRYLLIREWADTGKTAVFVLLNPSTANATTDDNTSQRCITSAQDWGCGGLLIVNLYAWQATKPRDLAAAGDPVGPENNAYLQASATIAEYIGGPLIAGWGTNARPDRVAEVLALPGMHRLSTLAVTQAGQPHHPLRLKRGLAP</sequence>
<comment type="caution">
    <text evidence="1">The sequence shown here is derived from an EMBL/GenBank/DDBJ whole genome shotgun (WGS) entry which is preliminary data.</text>
</comment>
<dbReference type="EMBL" id="BNAT01000019">
    <property type="protein sequence ID" value="GHE34258.1"/>
    <property type="molecule type" value="Genomic_DNA"/>
</dbReference>
<dbReference type="Proteomes" id="UP000603227">
    <property type="component" value="Unassembled WGS sequence"/>
</dbReference>
<dbReference type="Pfam" id="PF07799">
    <property type="entry name" value="DUF1643"/>
    <property type="match status" value="1"/>
</dbReference>